<dbReference type="RefSeq" id="WP_231252155.1">
    <property type="nucleotide sequence ID" value="NZ_BAAAMQ010000015.1"/>
</dbReference>
<dbReference type="InterPro" id="IPR007627">
    <property type="entry name" value="RNA_pol_sigma70_r2"/>
</dbReference>
<evidence type="ECO:0000313" key="2">
    <source>
        <dbReference type="EMBL" id="GAA2112499.1"/>
    </source>
</evidence>
<name>A0ABN2XK73_9ACTN</name>
<dbReference type="Proteomes" id="UP001501161">
    <property type="component" value="Unassembled WGS sequence"/>
</dbReference>
<dbReference type="SUPFAM" id="SSF88946">
    <property type="entry name" value="Sigma2 domain of RNA polymerase sigma factors"/>
    <property type="match status" value="1"/>
</dbReference>
<reference evidence="2 3" key="1">
    <citation type="journal article" date="2019" name="Int. J. Syst. Evol. Microbiol.">
        <title>The Global Catalogue of Microorganisms (GCM) 10K type strain sequencing project: providing services to taxonomists for standard genome sequencing and annotation.</title>
        <authorList>
            <consortium name="The Broad Institute Genomics Platform"/>
            <consortium name="The Broad Institute Genome Sequencing Center for Infectious Disease"/>
            <person name="Wu L."/>
            <person name="Ma J."/>
        </authorList>
    </citation>
    <scope>NUCLEOTIDE SEQUENCE [LARGE SCALE GENOMIC DNA]</scope>
    <source>
        <strain evidence="2 3">JCM 13813</strain>
    </source>
</reference>
<feature type="domain" description="RNA polymerase sigma-70 region 2" evidence="1">
    <location>
        <begin position="24"/>
        <end position="90"/>
    </location>
</feature>
<gene>
    <name evidence="2" type="ORF">GCM10009726_29260</name>
</gene>
<sequence>MVEILEQRLMEAGRGDHEAAAAVYDDVAEVVYGLVLHMTGDPERAEALACDALLAVLRTASLFDPAQGSARSWIVGVAHQHAVRSRRSTRPQESGTPMLVPGLAALSGPDARAVGLSWFGARTYGDVAQDTGESHDRVLARLRGALLDLGSDRTAPEPWRST</sequence>
<dbReference type="Gene3D" id="1.10.1740.10">
    <property type="match status" value="1"/>
</dbReference>
<evidence type="ECO:0000313" key="3">
    <source>
        <dbReference type="Proteomes" id="UP001501161"/>
    </source>
</evidence>
<dbReference type="InterPro" id="IPR013325">
    <property type="entry name" value="RNA_pol_sigma_r2"/>
</dbReference>
<comment type="caution">
    <text evidence="2">The sequence shown here is derived from an EMBL/GenBank/DDBJ whole genome shotgun (WGS) entry which is preliminary data.</text>
</comment>
<keyword evidence="3" id="KW-1185">Reference proteome</keyword>
<dbReference type="EMBL" id="BAAAMQ010000015">
    <property type="protein sequence ID" value="GAA2112499.1"/>
    <property type="molecule type" value="Genomic_DNA"/>
</dbReference>
<evidence type="ECO:0000259" key="1">
    <source>
        <dbReference type="Pfam" id="PF04542"/>
    </source>
</evidence>
<proteinExistence type="predicted"/>
<organism evidence="2 3">
    <name type="scientific">Nocardioides furvisabuli</name>
    <dbReference type="NCBI Taxonomy" id="375542"/>
    <lineage>
        <taxon>Bacteria</taxon>
        <taxon>Bacillati</taxon>
        <taxon>Actinomycetota</taxon>
        <taxon>Actinomycetes</taxon>
        <taxon>Propionibacteriales</taxon>
        <taxon>Nocardioidaceae</taxon>
        <taxon>Nocardioides</taxon>
    </lineage>
</organism>
<protein>
    <recommendedName>
        <fullName evidence="1">RNA polymerase sigma-70 region 2 domain-containing protein</fullName>
    </recommendedName>
</protein>
<accession>A0ABN2XK73</accession>
<dbReference type="Pfam" id="PF04542">
    <property type="entry name" value="Sigma70_r2"/>
    <property type="match status" value="1"/>
</dbReference>